<dbReference type="Pfam" id="PF00616">
    <property type="entry name" value="RasGAP"/>
    <property type="match status" value="1"/>
</dbReference>
<dbReference type="Proteomes" id="UP000242287">
    <property type="component" value="Unassembled WGS sequence"/>
</dbReference>
<feature type="compositionally biased region" description="Low complexity" evidence="3">
    <location>
        <begin position="143"/>
        <end position="155"/>
    </location>
</feature>
<evidence type="ECO:0000259" key="4">
    <source>
        <dbReference type="PROSITE" id="PS50018"/>
    </source>
</evidence>
<dbReference type="PANTHER" id="PTHR10194">
    <property type="entry name" value="RAS GTPASE-ACTIVATING PROTEINS"/>
    <property type="match status" value="1"/>
</dbReference>
<accession>A0A2A9NR48</accession>
<feature type="compositionally biased region" description="Polar residues" evidence="3">
    <location>
        <begin position="237"/>
        <end position="254"/>
    </location>
</feature>
<organism evidence="5 6">
    <name type="scientific">Amanita thiersii Skay4041</name>
    <dbReference type="NCBI Taxonomy" id="703135"/>
    <lineage>
        <taxon>Eukaryota</taxon>
        <taxon>Fungi</taxon>
        <taxon>Dikarya</taxon>
        <taxon>Basidiomycota</taxon>
        <taxon>Agaricomycotina</taxon>
        <taxon>Agaricomycetes</taxon>
        <taxon>Agaricomycetidae</taxon>
        <taxon>Agaricales</taxon>
        <taxon>Pluteineae</taxon>
        <taxon>Amanitaceae</taxon>
        <taxon>Amanita</taxon>
    </lineage>
</organism>
<dbReference type="SUPFAM" id="SSF48371">
    <property type="entry name" value="ARM repeat"/>
    <property type="match status" value="1"/>
</dbReference>
<feature type="region of interest" description="Disordered" evidence="3">
    <location>
        <begin position="1"/>
        <end position="25"/>
    </location>
</feature>
<dbReference type="InterPro" id="IPR016024">
    <property type="entry name" value="ARM-type_fold"/>
</dbReference>
<keyword evidence="6" id="KW-1185">Reference proteome</keyword>
<dbReference type="InterPro" id="IPR011993">
    <property type="entry name" value="PH-like_dom_sf"/>
</dbReference>
<sequence length="2674" mass="299601">MPLRKPSASVVLNSTSTGLKPHRSYDSNRVWGQQIPPSSSTPQTNCILGLVQRLKNKLPCNSGVPLDRLEGDDAIQQSIETLVELSHETLDVIAWTLADLLHSLTKKQVDNTGQPTIEVLQSQLFVLKVLSIILASRWNPKPRSSSRNSDYQSDSATLPSNSKPQKFPEYSLASAVGMEPPPLNDQCAKYILLVMVLFLRQTSSAEPPTLLSTPSSDVTFRDYESFDAYATSSLTDLPEGNASSSEVSTLNNQPSTSSTSGGSGIGLFNMPAVNTTYEKTHMSLVKHSASLIELIAEYAGRIVFHVSASNWNLVLERVREKIRQEDGNPDLLPLQLLAHSALNRHRLVQVLNELSSLLVNMGKDARIAIAVALRAAVWHWIDYFPEEFNDCIRVRGRTEGAPERVFDLLHSLNPIGHGNEKVFWPTLTILNCTTSDRMSSEFEVPVYGAKPVRKEYRFTEEVMKHLGTNSKFAEIALTCAVDMCLAAIHVYPQDEVPLRLIAHDIAHDIKGALSSNTYRKAFWDSYDDIDIALYAEALVAVYRFLPDEDALPLFTNCLRADRSDAVKTCVVRACLTLVQDSNRVPWQKPIDKLQEAVSRRLRDLFMACVSRRQEVDDYGNKKLSASRPRAKRGPSQILADRELLLLGILSLWRASPMFVFVGFRDVDLENLVQTATKIWGADVNLTMKISSASCFRSVAAATFQLPPASPHHFSMVTVIRASMPPTLMSVVTNLISCRVDVETQRLWVSIAYQMLELYARKSPFPHVKEIQVDPGRLPAIVLAETALIISLTSVDNHVSQLAAKSLRLIAIIQRQPGAPKSDLEQRLHVYEKLGDPKIMVVGRLGHQKRIRRLIRSALFPPDVHGAIWQECFWRWRALTEQICDTLSEIQESMDGRRGSYTPTPQQEIRFQWQNLTLFLCAFGGGNTTESNDYTKLISKIPRRHLPDNIRVFDDYVPLIDGFLSDLTDLLVIPDMQIRDIAREALGAELGPKLYVKLLRFLDDTLRDIERTFYEEPIQNFLPSLDQFIAVMKLLLESSPSKPSENLKIDVGQTLHSLAALNTRFSGFEGNRTKIKYCLMCDMACESQDALILRKDTSTRHLILDMIMEWIQPTDDGDDTSLQSDLNMACLRTSVKLLEELHLQPAEGPSPGDDGAHVVSRLFNRYSGALLHGLDTYHQDDLDSMSDSSSTPHISPKEANLRELVITGLTHLVSANAESGFRQCLSLAYDRDKKKRAIFAHVFARVIRQGTKFDPLDRTEVQARRNRLCELVRGSDMILALTICEVCPPSEVEIMISVLLNIFDSRTSLMNLLKAMIEQEVSRTDNEANLFRSNSTCTRFLSAFARIHGYNYVRNLIQPLIKSMLAMPPGCSYELDTTKAADQDVTQNQKNVEFIASSFLTIIGSSIPALPPMFREICAHVAKVVSEVWPESKFAALGALIFLRFISPAVVTPEIVDVELPQDDNAAVIRRGLMVIAKVLQNLANNIFFGKEAYMVVLNKFLEENIANVTRFLSEIIKNSTPEDDSDHWHGNASDESDFIVLHRFFVKHADKIGRELLSLSKPLRDGVSSISNGKHAWDELCALLVDLKSPFEAPIPSTVSSDVHEGYKQLMTRYARRDTHAVKDIFVETGVNGPGSAFFVLRLSKIDVEALDIELLMYHIFRTLSKYDQQTFEIILDCTSFTTMSEVPLQWLKYCAELIPLDIRCRLMRTHILNPNGLMQKYLRRLYNVAGGMSFCGEVKTYMTVAELSQQLPGQALTPLPYAMGLETEQRQVFNEVTMKMGISYLRKPAILEIGSTHLRLTSVRKQSISPGLLSNSTEVIPLADVSDVYNVSTGQDFNEFIIRRSRQAITMYFTSPDREIIVKTIRSAKGRLREPQTRSPERFSRYSNVPAILLHVALQSVDFDDEQLRAAAFDLLGSVCSYLGYEQNPIVTCNSGFTPEDHCAFVMQLSERLADFAPKLTLDFLYEVAESMNTTEPSVTAQRIQCLYYISPWIKNLSFFANATHELYERSGARLRDCVRILAQLSIYYPEVGPAIHKCIWSEVAKLDSYVTDVVLDELVRMAVDGGIGSSRCEAVADILACLSSIGVRAKLYSRLRKTLGKISPKQSISLLDHTNWSEISTLVRLALAAGPQSRQLSHNQFHVPEIIYLTSLVAGAGPTTVRKSIYGIVMNLLQSLYITRSDDIPGPKLLELINECAKPDKLKLFGLVRDTPTSDYGIIDPINDKEYLDILENLTRLLSQIMELTCGSKGLLNVWRARWMSLVTSTAFQLSPAIQIRSFIAMGALATTEVDDDVLYQLLVALRNALFKATESQTLPVISMLRCLCKLVPALPNMSRYLPQIFWLAVALLQSSHFAFYNEATCLLRVSMEKMAEEGRFVSTSVHDFLLGSRLPLEEVSSQLDEMLKLSFEASFSFSLASIIFKGIRQGGLRESAAAALRCLLRNTVRSPQRQRTKNPGEKNSAYIDALGYILALLPLSTTAATYRKLLEDCNADETWFPDDDDEDDEQNRAPRVSLAFLGVRDATTALLVTSFASTMLTTAQGDDAETEMLYNLLSDIAAIYPSVVALICDNLQERVKDIFTNSSNATIIRAVTNIFSVSLHEKEKDRSRHTLHESTSTLSVLEDSRRRRHASALDELGMQGLANSFQFLPPNRGHATKMINWIPVLIERIIG</sequence>
<dbReference type="InterPro" id="IPR001251">
    <property type="entry name" value="CRAL-TRIO_dom"/>
</dbReference>
<evidence type="ECO:0000256" key="1">
    <source>
        <dbReference type="ARBA" id="ARBA00022468"/>
    </source>
</evidence>
<dbReference type="GO" id="GO:0005096">
    <property type="term" value="F:GTPase activator activity"/>
    <property type="evidence" value="ECO:0007669"/>
    <property type="project" value="UniProtKB-KW"/>
</dbReference>
<keyword evidence="1" id="KW-0343">GTPase activation</keyword>
<dbReference type="Pfam" id="PF13716">
    <property type="entry name" value="CRAL_TRIO_2"/>
    <property type="match status" value="1"/>
</dbReference>
<proteinExistence type="predicted"/>
<dbReference type="Gene3D" id="1.10.506.10">
    <property type="entry name" value="GTPase Activation - p120gap, domain 1"/>
    <property type="match status" value="2"/>
</dbReference>
<evidence type="ECO:0000256" key="2">
    <source>
        <dbReference type="ARBA" id="ARBA00022553"/>
    </source>
</evidence>
<dbReference type="InterPro" id="IPR008936">
    <property type="entry name" value="Rho_GTPase_activation_prot"/>
</dbReference>
<dbReference type="InterPro" id="IPR023152">
    <property type="entry name" value="RasGAP_CS"/>
</dbReference>
<dbReference type="InterPro" id="IPR001936">
    <property type="entry name" value="RasGAP_dom"/>
</dbReference>
<dbReference type="OrthoDB" id="28245at2759"/>
<keyword evidence="2" id="KW-0597">Phosphoprotein</keyword>
<protein>
    <recommendedName>
        <fullName evidence="4">Ras-GAP domain-containing protein</fullName>
    </recommendedName>
</protein>
<feature type="region of interest" description="Disordered" evidence="3">
    <location>
        <begin position="237"/>
        <end position="263"/>
    </location>
</feature>
<dbReference type="SUPFAM" id="SSF48350">
    <property type="entry name" value="GTPase activation domain, GAP"/>
    <property type="match status" value="1"/>
</dbReference>
<evidence type="ECO:0000313" key="5">
    <source>
        <dbReference type="EMBL" id="PFH50162.1"/>
    </source>
</evidence>
<dbReference type="EMBL" id="KZ302010">
    <property type="protein sequence ID" value="PFH50162.1"/>
    <property type="molecule type" value="Genomic_DNA"/>
</dbReference>
<dbReference type="SMART" id="SM00323">
    <property type="entry name" value="RasGAP"/>
    <property type="match status" value="1"/>
</dbReference>
<feature type="domain" description="Ras-GAP" evidence="4">
    <location>
        <begin position="1290"/>
        <end position="1484"/>
    </location>
</feature>
<feature type="region of interest" description="Disordered" evidence="3">
    <location>
        <begin position="140"/>
        <end position="165"/>
    </location>
</feature>
<dbReference type="PROSITE" id="PS50018">
    <property type="entry name" value="RAS_GTPASE_ACTIV_2"/>
    <property type="match status" value="1"/>
</dbReference>
<dbReference type="PANTHER" id="PTHR10194:SF142">
    <property type="entry name" value="NEUROFIBROMIN"/>
    <property type="match status" value="1"/>
</dbReference>
<dbReference type="InterPro" id="IPR039360">
    <property type="entry name" value="Ras_GTPase"/>
</dbReference>
<dbReference type="InterPro" id="IPR036865">
    <property type="entry name" value="CRAL-TRIO_dom_sf"/>
</dbReference>
<reference evidence="5 6" key="1">
    <citation type="submission" date="2014-02" db="EMBL/GenBank/DDBJ databases">
        <title>Transposable element dynamics among asymbiotic and ectomycorrhizal Amanita fungi.</title>
        <authorList>
            <consortium name="DOE Joint Genome Institute"/>
            <person name="Hess J."/>
            <person name="Skrede I."/>
            <person name="Wolfe B."/>
            <person name="LaButti K."/>
            <person name="Ohm R.A."/>
            <person name="Grigoriev I.V."/>
            <person name="Pringle A."/>
        </authorList>
    </citation>
    <scope>NUCLEOTIDE SEQUENCE [LARGE SCALE GENOMIC DNA]</scope>
    <source>
        <strain evidence="5 6">SKay4041</strain>
    </source>
</reference>
<dbReference type="Gene3D" id="3.40.525.10">
    <property type="entry name" value="CRAL-TRIO lipid binding domain"/>
    <property type="match status" value="1"/>
</dbReference>
<dbReference type="Gene3D" id="2.30.29.30">
    <property type="entry name" value="Pleckstrin-homology domain (PH domain)/Phosphotyrosine-binding domain (PTB)"/>
    <property type="match status" value="1"/>
</dbReference>
<dbReference type="PROSITE" id="PS00509">
    <property type="entry name" value="RAS_GTPASE_ACTIV_1"/>
    <property type="match status" value="1"/>
</dbReference>
<dbReference type="STRING" id="703135.A0A2A9NR48"/>
<evidence type="ECO:0000256" key="3">
    <source>
        <dbReference type="SAM" id="MobiDB-lite"/>
    </source>
</evidence>
<gene>
    <name evidence="5" type="ORF">AMATHDRAFT_80979</name>
</gene>
<evidence type="ECO:0000313" key="6">
    <source>
        <dbReference type="Proteomes" id="UP000242287"/>
    </source>
</evidence>
<name>A0A2A9NR48_9AGAR</name>